<evidence type="ECO:0008006" key="3">
    <source>
        <dbReference type="Google" id="ProtNLM"/>
    </source>
</evidence>
<dbReference type="Proteomes" id="UP001347146">
    <property type="component" value="Unassembled WGS sequence"/>
</dbReference>
<accession>A0ABU7MFZ4</accession>
<dbReference type="EMBL" id="JAZDUF010000004">
    <property type="protein sequence ID" value="MEE3851753.1"/>
    <property type="molecule type" value="Genomic_DNA"/>
</dbReference>
<dbReference type="RefSeq" id="WP_330433465.1">
    <property type="nucleotide sequence ID" value="NZ_JAZDUF010000004.1"/>
</dbReference>
<comment type="caution">
    <text evidence="1">The sequence shown here is derived from an EMBL/GenBank/DDBJ whole genome shotgun (WGS) entry which is preliminary data.</text>
</comment>
<proteinExistence type="predicted"/>
<sequence>MPKWLGLQVKAGIAAFAAILLIAVPALQSAPMKPVEPIAAPVVATQTLDVNPVRFVNPLVTWGTLFANTGQNLAEIGGILIREPAPILTQIGRNQLANIAYFLAVEFNTYAQLGRVALEVPGAVFRSFTLLLQGRFEEAAAAALVPLEDAIRIANEGHADLLPIVWNTLANAGRVALRLPIVALLVTPALIGTALSVGWVLSVSSAGLLLSVLRGDPVTFVSHLLNDPVKIVDALLNGHTFQIGFSFSLPLIGSVGVSAELGLPGLLGGNPSGFTIDAPFLPPAGIHFEVIHGVIPTLLNQRDFIAGALRPIPLPGAGTRNARLEIPALPRLELPPPPALPDPVAELNKLAADVPAQVERVTNDVTKTVQDVSAEFDRIVKNIVPPPAPAITPPQLPVITPPRMPALDAPPIVPSIEKFLKDLTPAPVPAG</sequence>
<reference evidence="1 2" key="1">
    <citation type="submission" date="2024-01" db="EMBL/GenBank/DDBJ databases">
        <title>Draft genome sequence of Gordonia sp. LSe1-13.</title>
        <authorList>
            <person name="Suphannarot A."/>
            <person name="Mingma R."/>
        </authorList>
    </citation>
    <scope>NUCLEOTIDE SEQUENCE [LARGE SCALE GENOMIC DNA]</scope>
    <source>
        <strain evidence="1 2">LSe1-13</strain>
    </source>
</reference>
<gene>
    <name evidence="1" type="ORF">VZC37_15530</name>
</gene>
<evidence type="ECO:0000313" key="2">
    <source>
        <dbReference type="Proteomes" id="UP001347146"/>
    </source>
</evidence>
<organism evidence="1 2">
    <name type="scientific">Gordonia sesuvii</name>
    <dbReference type="NCBI Taxonomy" id="3116777"/>
    <lineage>
        <taxon>Bacteria</taxon>
        <taxon>Bacillati</taxon>
        <taxon>Actinomycetota</taxon>
        <taxon>Actinomycetes</taxon>
        <taxon>Mycobacteriales</taxon>
        <taxon>Gordoniaceae</taxon>
        <taxon>Gordonia</taxon>
    </lineage>
</organism>
<evidence type="ECO:0000313" key="1">
    <source>
        <dbReference type="EMBL" id="MEE3851753.1"/>
    </source>
</evidence>
<keyword evidence="2" id="KW-1185">Reference proteome</keyword>
<protein>
    <recommendedName>
        <fullName evidence="3">PE-PGRS family protein</fullName>
    </recommendedName>
</protein>
<name>A0ABU7MFZ4_9ACTN</name>